<dbReference type="Proteomes" id="UP000186894">
    <property type="component" value="Unassembled WGS sequence"/>
</dbReference>
<evidence type="ECO:0000313" key="2">
    <source>
        <dbReference type="Proteomes" id="UP000186894"/>
    </source>
</evidence>
<dbReference type="EMBL" id="MKIM01000027">
    <property type="protein sequence ID" value="OLP44442.1"/>
    <property type="molecule type" value="Genomic_DNA"/>
</dbReference>
<evidence type="ECO:0000313" key="1">
    <source>
        <dbReference type="EMBL" id="OLP44442.1"/>
    </source>
</evidence>
<keyword evidence="2" id="KW-1185">Reference proteome</keyword>
<accession>A0A1Q8ZR82</accession>
<gene>
    <name evidence="1" type="ORF">BJF95_07895</name>
</gene>
<organism evidence="1 2">
    <name type="scientific">Rhizobium oryziradicis</name>
    <dbReference type="NCBI Taxonomy" id="1867956"/>
    <lineage>
        <taxon>Bacteria</taxon>
        <taxon>Pseudomonadati</taxon>
        <taxon>Pseudomonadota</taxon>
        <taxon>Alphaproteobacteria</taxon>
        <taxon>Hyphomicrobiales</taxon>
        <taxon>Rhizobiaceae</taxon>
        <taxon>Rhizobium/Agrobacterium group</taxon>
        <taxon>Rhizobium</taxon>
    </lineage>
</organism>
<proteinExistence type="predicted"/>
<reference evidence="1 2" key="1">
    <citation type="submission" date="2016-09" db="EMBL/GenBank/DDBJ databases">
        <title>Rhizobium oryziradicis sp. nov., isolated from the root of rice.</title>
        <authorList>
            <person name="Zhao J."/>
            <person name="Zhang X."/>
        </authorList>
    </citation>
    <scope>NUCLEOTIDE SEQUENCE [LARGE SCALE GENOMIC DNA]</scope>
    <source>
        <strain evidence="1 2">N19</strain>
    </source>
</reference>
<dbReference type="OrthoDB" id="7764054at2"/>
<comment type="caution">
    <text evidence="1">The sequence shown here is derived from an EMBL/GenBank/DDBJ whole genome shotgun (WGS) entry which is preliminary data.</text>
</comment>
<sequence length="284" mass="33020">MLPTRNLILNLARTNRLAYAIVLPQQDLALTARLYRRIISRLSDPDIFEFVWRESGIHIDSEELTYYPHVEVEELTDISTYPLPHEHVWIETAVKDPFDGPDRMYIWDLQRTKNRNGYNAIPLVFVDGKLSFHGYEIDFHPDIVNDNGTRGAFEMWCHFPDYEKTYDPLEFQDHALMLGRFLRLLCLPKVRIETTNPDEKRNARRVKRGQSAYAKRSIVRIDPEAICEALPKGKMRGGHASPRPHHRRAHVRRLSNGNAVPVRECIIGMNFRDGPPPPQTFIVD</sequence>
<dbReference type="RefSeq" id="WP_075639952.1">
    <property type="nucleotide sequence ID" value="NZ_MKIM01000027.1"/>
</dbReference>
<dbReference type="AlphaFoldDB" id="A0A1Q8ZR82"/>
<name>A0A1Q8ZR82_9HYPH</name>
<protein>
    <submittedName>
        <fullName evidence="1">Uncharacterized protein</fullName>
    </submittedName>
</protein>